<gene>
    <name evidence="2" type="ORF">SAMEA4412692_00918</name>
</gene>
<dbReference type="GO" id="GO:0004497">
    <property type="term" value="F:monooxygenase activity"/>
    <property type="evidence" value="ECO:0007669"/>
    <property type="project" value="UniProtKB-KW"/>
</dbReference>
<feature type="transmembrane region" description="Helical" evidence="1">
    <location>
        <begin position="82"/>
        <end position="104"/>
    </location>
</feature>
<evidence type="ECO:0000313" key="3">
    <source>
        <dbReference type="Proteomes" id="UP000215185"/>
    </source>
</evidence>
<dbReference type="InterPro" id="IPR017516">
    <property type="entry name" value="AbrB_dup"/>
</dbReference>
<proteinExistence type="predicted"/>
<dbReference type="GO" id="GO:0010468">
    <property type="term" value="P:regulation of gene expression"/>
    <property type="evidence" value="ECO:0007669"/>
    <property type="project" value="InterPro"/>
</dbReference>
<dbReference type="KEGG" id="smen:SAMEA4412692_0918"/>
<feature type="transmembrane region" description="Helical" evidence="1">
    <location>
        <begin position="194"/>
        <end position="227"/>
    </location>
</feature>
<reference evidence="2 3" key="1">
    <citation type="submission" date="2017-06" db="EMBL/GenBank/DDBJ databases">
        <authorList>
            <consortium name="Pathogen Informatics"/>
        </authorList>
    </citation>
    <scope>NUCLEOTIDE SEQUENCE [LARGE SCALE GENOMIC DNA]</scope>
    <source>
        <strain evidence="2 3">NCTC13788</strain>
    </source>
</reference>
<feature type="transmembrane region" description="Helical" evidence="1">
    <location>
        <begin position="239"/>
        <end position="256"/>
    </location>
</feature>
<dbReference type="EMBL" id="LT906439">
    <property type="protein sequence ID" value="SNU88144.1"/>
    <property type="molecule type" value="Genomic_DNA"/>
</dbReference>
<dbReference type="GO" id="GO:0016020">
    <property type="term" value="C:membrane"/>
    <property type="evidence" value="ECO:0007669"/>
    <property type="project" value="InterPro"/>
</dbReference>
<dbReference type="PIRSF" id="PIRSF038991">
    <property type="entry name" value="Protein_AbrB"/>
    <property type="match status" value="1"/>
</dbReference>
<sequence length="353" mass="38202">MVTVILTFWVGFAGGWLAKKIKFPAPYMVGSMIAVGLVSALTSQMEMYRPIKIVAQIISGVYIGQQVTKKDLLNLPKLGSTIMALMALFTLNMLITGGLFIYVFKMDPVTAFLSCLPGGIMDVSLLSIDMGAQADVVATLQTARLVGILLILPNWVGFILRHFSPRTVNKTAEKVQVEVTPVKLSQNDRLCNDMSILAVATVAGLIGMWSGLPVGALIFSLLASAILKMRQNTIQLQPKIRYLAQILAGSIIGTNFTCDSLSQMVRLIVPVLILLVSYLVINAFFGYVIYRRGVLDLQSALFASSPAGATDISLIAGELGGDMAKIAGIQISRTLYTVIVMPLLIKLILAIWF</sequence>
<dbReference type="AlphaFoldDB" id="A0A239STS7"/>
<protein>
    <submittedName>
        <fullName evidence="2">Ammonia monooxygenase</fullName>
    </submittedName>
</protein>
<keyword evidence="1" id="KW-0472">Membrane</keyword>
<feature type="transmembrane region" description="Helical" evidence="1">
    <location>
        <begin position="334"/>
        <end position="352"/>
    </location>
</feature>
<dbReference type="STRING" id="1123308.GCA_000380085_00259"/>
<dbReference type="PANTHER" id="PTHR38457:SF1">
    <property type="entry name" value="REGULATOR ABRB-RELATED"/>
    <property type="match status" value="1"/>
</dbReference>
<evidence type="ECO:0000313" key="2">
    <source>
        <dbReference type="EMBL" id="SNU88144.1"/>
    </source>
</evidence>
<keyword evidence="3" id="KW-1185">Reference proteome</keyword>
<name>A0A239STS7_9STRE</name>
<feature type="transmembrane region" description="Helical" evidence="1">
    <location>
        <begin position="27"/>
        <end position="43"/>
    </location>
</feature>
<dbReference type="InterPro" id="IPR007820">
    <property type="entry name" value="AbrB_fam"/>
</dbReference>
<dbReference type="RefSeq" id="WP_018372822.1">
    <property type="nucleotide sequence ID" value="NZ_LT906439.1"/>
</dbReference>
<feature type="transmembrane region" description="Helical" evidence="1">
    <location>
        <begin position="268"/>
        <end position="290"/>
    </location>
</feature>
<evidence type="ECO:0000256" key="1">
    <source>
        <dbReference type="SAM" id="Phobius"/>
    </source>
</evidence>
<dbReference type="Proteomes" id="UP000215185">
    <property type="component" value="Chromosome 1"/>
</dbReference>
<keyword evidence="1" id="KW-0812">Transmembrane</keyword>
<accession>A0A239STS7</accession>
<feature type="transmembrane region" description="Helical" evidence="1">
    <location>
        <begin position="142"/>
        <end position="160"/>
    </location>
</feature>
<dbReference type="NCBIfam" id="TIGR03082">
    <property type="entry name" value="Gneg_AbrB_dup"/>
    <property type="match status" value="1"/>
</dbReference>
<keyword evidence="2" id="KW-0503">Monooxygenase</keyword>
<keyword evidence="1" id="KW-1133">Transmembrane helix</keyword>
<dbReference type="Pfam" id="PF05145">
    <property type="entry name" value="AbrB"/>
    <property type="match status" value="2"/>
</dbReference>
<dbReference type="eggNOG" id="COG3180">
    <property type="taxonomic scope" value="Bacteria"/>
</dbReference>
<dbReference type="OrthoDB" id="5460360at2"/>
<keyword evidence="2" id="KW-0560">Oxidoreductase</keyword>
<dbReference type="PANTHER" id="PTHR38457">
    <property type="entry name" value="REGULATOR ABRB-RELATED"/>
    <property type="match status" value="1"/>
</dbReference>
<organism evidence="2 3">
    <name type="scientific">Streptococcus merionis</name>
    <dbReference type="NCBI Taxonomy" id="400065"/>
    <lineage>
        <taxon>Bacteria</taxon>
        <taxon>Bacillati</taxon>
        <taxon>Bacillota</taxon>
        <taxon>Bacilli</taxon>
        <taxon>Lactobacillales</taxon>
        <taxon>Streptococcaceae</taxon>
        <taxon>Streptococcus</taxon>
    </lineage>
</organism>